<dbReference type="InterPro" id="IPR009081">
    <property type="entry name" value="PP-bd_ACP"/>
</dbReference>
<evidence type="ECO:0000313" key="7">
    <source>
        <dbReference type="Proteomes" id="UP000198670"/>
    </source>
</evidence>
<dbReference type="EMBL" id="FOQO01000009">
    <property type="protein sequence ID" value="SFJ37528.1"/>
    <property type="molecule type" value="Genomic_DNA"/>
</dbReference>
<feature type="domain" description="Carrier" evidence="5">
    <location>
        <begin position="2459"/>
        <end position="2534"/>
    </location>
</feature>
<dbReference type="SUPFAM" id="SSF56801">
    <property type="entry name" value="Acetyl-CoA synthetase-like"/>
    <property type="match status" value="2"/>
</dbReference>
<dbReference type="InterPro" id="IPR000873">
    <property type="entry name" value="AMP-dep_synth/lig_dom"/>
</dbReference>
<dbReference type="PROSITE" id="PS00455">
    <property type="entry name" value="AMP_BINDING"/>
    <property type="match status" value="2"/>
</dbReference>
<dbReference type="Pfam" id="PF13193">
    <property type="entry name" value="AMP-binding_C"/>
    <property type="match status" value="1"/>
</dbReference>
<organism evidence="6 7">
    <name type="scientific">Parapedobacter indicus</name>
    <dbReference type="NCBI Taxonomy" id="1477437"/>
    <lineage>
        <taxon>Bacteria</taxon>
        <taxon>Pseudomonadati</taxon>
        <taxon>Bacteroidota</taxon>
        <taxon>Sphingobacteriia</taxon>
        <taxon>Sphingobacteriales</taxon>
        <taxon>Sphingobacteriaceae</taxon>
        <taxon>Parapedobacter</taxon>
    </lineage>
</organism>
<keyword evidence="7" id="KW-1185">Reference proteome</keyword>
<dbReference type="InterPro" id="IPR013217">
    <property type="entry name" value="Methyltransf_12"/>
</dbReference>
<dbReference type="InterPro" id="IPR023213">
    <property type="entry name" value="CAT-like_dom_sf"/>
</dbReference>
<dbReference type="PANTHER" id="PTHR45527:SF1">
    <property type="entry name" value="FATTY ACID SYNTHASE"/>
    <property type="match status" value="1"/>
</dbReference>
<dbReference type="Pfam" id="PF00975">
    <property type="entry name" value="Thioesterase"/>
    <property type="match status" value="1"/>
</dbReference>
<dbReference type="InterPro" id="IPR001242">
    <property type="entry name" value="Condensation_dom"/>
</dbReference>
<protein>
    <submittedName>
        <fullName evidence="6">Amino acid adenylation domain-containing protein</fullName>
    </submittedName>
</protein>
<dbReference type="PANTHER" id="PTHR45527">
    <property type="entry name" value="NONRIBOSOMAL PEPTIDE SYNTHETASE"/>
    <property type="match status" value="1"/>
</dbReference>
<dbReference type="InterPro" id="IPR010071">
    <property type="entry name" value="AA_adenyl_dom"/>
</dbReference>
<dbReference type="InterPro" id="IPR001031">
    <property type="entry name" value="Thioesterase"/>
</dbReference>
<dbReference type="InterPro" id="IPR029063">
    <property type="entry name" value="SAM-dependent_MTases_sf"/>
</dbReference>
<dbReference type="InterPro" id="IPR036736">
    <property type="entry name" value="ACP-like_sf"/>
</dbReference>
<accession>A0A1I3QTV0</accession>
<evidence type="ECO:0000313" key="6">
    <source>
        <dbReference type="EMBL" id="SFJ37528.1"/>
    </source>
</evidence>
<keyword evidence="2" id="KW-0596">Phosphopantetheine</keyword>
<dbReference type="InterPro" id="IPR020845">
    <property type="entry name" value="AMP-binding_CS"/>
</dbReference>
<proteinExistence type="predicted"/>
<dbReference type="Pfam" id="PF08242">
    <property type="entry name" value="Methyltransf_12"/>
    <property type="match status" value="1"/>
</dbReference>
<sequence>MKPHNYTTIAVDFDPFAQGEIEKTIHLTESQEEIWTACIIGGTEANCSYNESLSLILRGDFQHEAMLHALQAVVNRHEALRATISANGEHLCIHAEHRIELHREDLSSLPAAEQAVSLENYGIRDAETPFDLKNAPLFRVAIFKLGEKEHHIRLTAHHIVCDGWSFGIILEDLGALYTAYVTGEPAALEPAIGFSAYASETSAYERTAAYNESLSYWVEKYTDEIPEINLPLDHPRAASRSYASFRKDSRLDQAIVKKIKELGQSTNTSMVNVLIALFEVYLHKLTGQQEFAFGLPTSGQLATGNFNLVGHCVNLLPIRSTVNPAQSFSTYLAKRKDELLNDYDHQLVGYGAILKALKIKRQKSTLPLISTIFNVDLGISEKIIFQGLDYAIVSNPRKFDVFDFSVNLTQSLGEYVLEWSYNTGLFDPDSIDRMANGFLHLLKDVLKHPHDTIRTYTQIDAHQQAVIDHLNDTTFTYDKSQTVHGMFQKAAARHAGKTAIVFEDRRMDYAELEWQSNQYARYLIDRGVKKGDRIGIVLFRNIDLIVSLLATMKAGGVFVPIDPHLPQARIEQILNTVEAKLAIVNEPFSYTAGETLTTAQIAAASRHYHEEAITAEIAGGDLLYIIFTSGSTGTPKGVKVTHSNLVNFLISTQEEPGMTADDRFLFITPISFDAAMLLFLPLIAGAALIIADDEAIRDGRRIHEMMIAHQVSWMATTPTVWKMILDSGWDTRLDMIVQSGGEPLGQALAAQLLERCTSLWNVYGPTETTIAVLNKQIVTADAPITLGKPLKNTKIQLLDSHGNNVPIGQVGELCISGDCVSEGYYGDPALTAHAFVPAPHAAESHAMMYKSGDLGKYLPNGEIQYVGRMDQQVKLRGHRIELQEIEQCLLQQSGVKDAVVHAVDDQKGDKTLVGYIVPDANDASLWKDRWEDLYTLGVKSEETLPLLDQNLDLAIVSQYYQGADIEEQGVEWTQEGLKRLKALNAKKIVELGTGGGHLLFALGADVEAYVATDYSEVAINKLKEKLSIHPEKWQHVKAYTAMADDFTGIEPLAYDLVFLHGVAQYFPSLQYLENVIRKATSALKAGGCIYIGDMQTLGAVAMHFYLDQLAITSDQTPIETFREVTELRIKKEEELSVDPEFFYNLPAIIPAISSVDVQIRGGNYLNEGTKCHYDIWLYVGDTAPKAAAPHIELTWDSASDAQWLQQQLTTYPDQIVRVTQIPNSRLSRDFALQQLINQSENHTHIQALKDRMQSIPVSGFNPSDLWAIGEQQGYAAHVRWSSDGSDGCIEAVFIPKGLAVIPEKPQLSETSPARTHAWQSEEAVQVVRFPEHQIKRWKSALQATLPDYMVPAFYMVLNRIPLSANGKIDRTKLPKPAEALENAVTESYKAPQTHAERLLSTIWSDLLLVKDISTTSNFFELGGHSLIAVKVMLAIERETGKRLPITSLFENSTIEKLARLIDDNPEEQQEQTASMQPNDMSAIAAHAPFRIIPTIEPQREIWLACELGGDNANNAYTITFDQELVGPLHPEALRKAAQQLVDRHETLRANFSDDGSELIIKHRAAVDWTFRDLSDRTADEQAAFIEKEVQKQANRVFDLKNDVLFTVSLYRVAEEQHHLILTTHHIVFDGWSYNAAMTELGAFYSAFVTNTAPKIGIAPKFSDYASEEHAYYQSSEHEAVVKFWLSRLDGALVPVELPTDYPRPKQRTYHSSRASFSLSAERFDMLKQISKKANCSVAMVLRSILEVFLYRMTGQVDIITGMPVAGQLLTNREHLIGHCVNMLPVRTQIDGNTSFPDYLKTRKAQLLEEFSHQKITFSTLLPRLNISRDKSRPPLISVVMNTGVWLDDGTTLFHGLRNDLKDAPKSFENFEIVLDAIEHADGMRMRWDYHTALFKPETIAAFQHRFEQVISQLGADEGLKIDQVSLLLPTERNGSALPSPYRNDDRLETLLKAAVDRHADQIALSSTREKITYRELDLRSNRLANVLIKNGIKPGEAVGMALNRSIDAIVALVAIVKSGAAYLPLDLRYPQERINQIVSGALLKVVIAEKQGPFTFPTVEKHVTIESLLAQCTAVDAAAPHVPSDPDRIVYILHTSGSTGTPKGVCMGQRALVNLLKWQMEASAATAGFNTLQFSPLTFDVSFQEIFSTLLTGGTLSLIADEARMDPGQLLQHIHNHSIHRLFLPFVALQSLADHAMTFNPVPSSLKEVMTAGEQLKITPQIASFFKTTGATLFNQYGPTETHVVTQFRLPEDPDKWPVLPPIGRPIPHTPIFILNEQLVEEPPGVIGELCVAGAALADGYLNAPSKTAERFKAFRGAASDPAMRIYKTGDLARRMPDGNIEFIGRKDSQIKLRGFRIELGEIEHVLTKQPGIQEAVVMLREDTGTKQLAAYLVLQSDGVFERQAVIAQLKTELPDYMIPTVWAIIPAVPLTKSGKVDRKALGAFAPSVEKPHADDKIAAQTDTQQKLVQLWRSCLNATDIGIRDDFFELGGHSLVAVKLMSQIHRNFGIKFPLGSLFENSTIEQQAKLIDEKQDPMQWDCVIPIRKEGNKPPLYFVHGALLDILYVRNLLPYLDPAQPLYGIQGMGLSGKSEAAGTVEKIAAHYVKAILAQNPEGPYALAGFSSGGLLAFEMTKQLEGLGKQVHFLGLIDTFTPKLQFGGFTSWFGFYSVVIKEGIKQYTAKLAFLFAGLLLVDALLKNTLGKVNQRRYKRLFPADYWRSKAQLIHALAQRKYNATPYRANAYLFRSPDEPGVSGLADYDTNGWGPVIGDQLTVIPIKHVHTQLFFPESVSDVAEKIQQGIDDSWKKYIERIAETEFA</sequence>
<evidence type="ECO:0000256" key="4">
    <source>
        <dbReference type="ARBA" id="ARBA00022737"/>
    </source>
</evidence>
<evidence type="ECO:0000256" key="3">
    <source>
        <dbReference type="ARBA" id="ARBA00022553"/>
    </source>
</evidence>
<dbReference type="GO" id="GO:0005737">
    <property type="term" value="C:cytoplasm"/>
    <property type="evidence" value="ECO:0007669"/>
    <property type="project" value="TreeGrafter"/>
</dbReference>
<dbReference type="Gene3D" id="3.30.559.10">
    <property type="entry name" value="Chloramphenicol acetyltransferase-like domain"/>
    <property type="match status" value="2"/>
</dbReference>
<dbReference type="PROSITE" id="PS50075">
    <property type="entry name" value="CARRIER"/>
    <property type="match status" value="2"/>
</dbReference>
<dbReference type="FunFam" id="1.10.1200.10:FF:000005">
    <property type="entry name" value="Nonribosomal peptide synthetase 1"/>
    <property type="match status" value="2"/>
</dbReference>
<dbReference type="OrthoDB" id="4317020at2"/>
<dbReference type="SUPFAM" id="SSF53335">
    <property type="entry name" value="S-adenosyl-L-methionine-dependent methyltransferases"/>
    <property type="match status" value="1"/>
</dbReference>
<dbReference type="Gene3D" id="1.10.1200.10">
    <property type="entry name" value="ACP-like"/>
    <property type="match status" value="1"/>
</dbReference>
<dbReference type="FunFam" id="3.40.50.980:FF:000001">
    <property type="entry name" value="Non-ribosomal peptide synthetase"/>
    <property type="match status" value="2"/>
</dbReference>
<dbReference type="Pfam" id="PF00550">
    <property type="entry name" value="PP-binding"/>
    <property type="match status" value="2"/>
</dbReference>
<dbReference type="Pfam" id="PF00501">
    <property type="entry name" value="AMP-binding"/>
    <property type="match status" value="2"/>
</dbReference>
<dbReference type="SUPFAM" id="SSF53474">
    <property type="entry name" value="alpha/beta-Hydrolases"/>
    <property type="match status" value="1"/>
</dbReference>
<dbReference type="GO" id="GO:0009403">
    <property type="term" value="P:toxin biosynthetic process"/>
    <property type="evidence" value="ECO:0007669"/>
    <property type="project" value="UniProtKB-ARBA"/>
</dbReference>
<evidence type="ECO:0000259" key="5">
    <source>
        <dbReference type="PROSITE" id="PS50075"/>
    </source>
</evidence>
<gene>
    <name evidence="6" type="ORF">SAMN05444682_109121</name>
</gene>
<keyword evidence="3" id="KW-0597">Phosphoprotein</keyword>
<dbReference type="FunFam" id="3.30.300.30:FF:000015">
    <property type="entry name" value="Nonribosomal peptide synthase SidD"/>
    <property type="match status" value="1"/>
</dbReference>
<dbReference type="InterPro" id="IPR042099">
    <property type="entry name" value="ANL_N_sf"/>
</dbReference>
<dbReference type="GO" id="GO:0003824">
    <property type="term" value="F:catalytic activity"/>
    <property type="evidence" value="ECO:0007669"/>
    <property type="project" value="InterPro"/>
</dbReference>
<dbReference type="Gene3D" id="3.40.50.12780">
    <property type="entry name" value="N-terminal domain of ligase-like"/>
    <property type="match status" value="1"/>
</dbReference>
<dbReference type="NCBIfam" id="NF003417">
    <property type="entry name" value="PRK04813.1"/>
    <property type="match status" value="3"/>
</dbReference>
<dbReference type="CDD" id="cd02440">
    <property type="entry name" value="AdoMet_MTases"/>
    <property type="match status" value="1"/>
</dbReference>
<reference evidence="6 7" key="1">
    <citation type="submission" date="2016-10" db="EMBL/GenBank/DDBJ databases">
        <authorList>
            <person name="de Groot N.N."/>
        </authorList>
    </citation>
    <scope>NUCLEOTIDE SEQUENCE [LARGE SCALE GENOMIC DNA]</scope>
    <source>
        <strain evidence="6 7">RK1</strain>
    </source>
</reference>
<dbReference type="InterPro" id="IPR020806">
    <property type="entry name" value="PKS_PP-bd"/>
</dbReference>
<dbReference type="Gene3D" id="3.40.50.150">
    <property type="entry name" value="Vaccinia Virus protein VP39"/>
    <property type="match status" value="1"/>
</dbReference>
<dbReference type="InterPro" id="IPR045851">
    <property type="entry name" value="AMP-bd_C_sf"/>
</dbReference>
<dbReference type="CDD" id="cd19531">
    <property type="entry name" value="LCL_NRPS-like"/>
    <property type="match status" value="2"/>
</dbReference>
<evidence type="ECO:0000256" key="1">
    <source>
        <dbReference type="ARBA" id="ARBA00001957"/>
    </source>
</evidence>
<dbReference type="Proteomes" id="UP000198670">
    <property type="component" value="Unassembled WGS sequence"/>
</dbReference>
<dbReference type="RefSeq" id="WP_090629075.1">
    <property type="nucleotide sequence ID" value="NZ_FOQO01000009.1"/>
</dbReference>
<keyword evidence="4" id="KW-0677">Repeat</keyword>
<dbReference type="Gene3D" id="3.30.559.30">
    <property type="entry name" value="Nonribosomal peptide synthetase, condensation domain"/>
    <property type="match status" value="2"/>
</dbReference>
<dbReference type="InterPro" id="IPR029058">
    <property type="entry name" value="AB_hydrolase_fold"/>
</dbReference>
<dbReference type="GO" id="GO:0031177">
    <property type="term" value="F:phosphopantetheine binding"/>
    <property type="evidence" value="ECO:0007669"/>
    <property type="project" value="InterPro"/>
</dbReference>
<dbReference type="SMART" id="SM00823">
    <property type="entry name" value="PKS_PP"/>
    <property type="match status" value="2"/>
</dbReference>
<name>A0A1I3QTV0_9SPHI</name>
<dbReference type="GO" id="GO:0043041">
    <property type="term" value="P:amino acid activation for nonribosomal peptide biosynthetic process"/>
    <property type="evidence" value="ECO:0007669"/>
    <property type="project" value="TreeGrafter"/>
</dbReference>
<dbReference type="Gene3D" id="3.30.300.30">
    <property type="match status" value="3"/>
</dbReference>
<dbReference type="SUPFAM" id="SSF47336">
    <property type="entry name" value="ACP-like"/>
    <property type="match status" value="2"/>
</dbReference>
<feature type="domain" description="Carrier" evidence="5">
    <location>
        <begin position="1390"/>
        <end position="1465"/>
    </location>
</feature>
<dbReference type="Gene3D" id="3.40.50.980">
    <property type="match status" value="2"/>
</dbReference>
<dbReference type="Gene3D" id="3.40.50.1820">
    <property type="entry name" value="alpha/beta hydrolase"/>
    <property type="match status" value="2"/>
</dbReference>
<dbReference type="STRING" id="1477437.SAMN05444682_109121"/>
<dbReference type="InterPro" id="IPR025110">
    <property type="entry name" value="AMP-bd_C"/>
</dbReference>
<evidence type="ECO:0000256" key="2">
    <source>
        <dbReference type="ARBA" id="ARBA00022450"/>
    </source>
</evidence>
<dbReference type="Pfam" id="PF00668">
    <property type="entry name" value="Condensation"/>
    <property type="match status" value="2"/>
</dbReference>
<comment type="cofactor">
    <cofactor evidence="1">
        <name>pantetheine 4'-phosphate</name>
        <dbReference type="ChEBI" id="CHEBI:47942"/>
    </cofactor>
</comment>
<dbReference type="Gene3D" id="2.30.38.10">
    <property type="entry name" value="Luciferase, Domain 3"/>
    <property type="match status" value="1"/>
</dbReference>
<dbReference type="NCBIfam" id="TIGR01733">
    <property type="entry name" value="AA-adenyl-dom"/>
    <property type="match status" value="2"/>
</dbReference>
<dbReference type="SUPFAM" id="SSF52777">
    <property type="entry name" value="CoA-dependent acyltransferases"/>
    <property type="match status" value="4"/>
</dbReference>